<proteinExistence type="predicted"/>
<dbReference type="Proteomes" id="UP000007875">
    <property type="component" value="Unassembled WGS sequence"/>
</dbReference>
<reference evidence="2" key="1">
    <citation type="submission" date="2003-08" db="EMBL/GenBank/DDBJ databases">
        <authorList>
            <person name="Birren B."/>
            <person name="Nusbaum C."/>
            <person name="Abebe A."/>
            <person name="Abouelleil A."/>
            <person name="Adekoya E."/>
            <person name="Ait-zahra M."/>
            <person name="Allen N."/>
            <person name="Allen T."/>
            <person name="An P."/>
            <person name="Anderson M."/>
            <person name="Anderson S."/>
            <person name="Arachchi H."/>
            <person name="Armbruster J."/>
            <person name="Bachantsang P."/>
            <person name="Baldwin J."/>
            <person name="Barry A."/>
            <person name="Bayul T."/>
            <person name="Blitshsteyn B."/>
            <person name="Bloom T."/>
            <person name="Blye J."/>
            <person name="Boguslavskiy L."/>
            <person name="Borowsky M."/>
            <person name="Boukhgalter B."/>
            <person name="Brunache A."/>
            <person name="Butler J."/>
            <person name="Calixte N."/>
            <person name="Calvo S."/>
            <person name="Camarata J."/>
            <person name="Campo K."/>
            <person name="Chang J."/>
            <person name="Cheshatsang Y."/>
            <person name="Citroen M."/>
            <person name="Collymore A."/>
            <person name="Considine T."/>
            <person name="Cook A."/>
            <person name="Cooke P."/>
            <person name="Corum B."/>
            <person name="Cuomo C."/>
            <person name="David R."/>
            <person name="Dawoe T."/>
            <person name="Degray S."/>
            <person name="Dodge S."/>
            <person name="Dooley K."/>
            <person name="Dorje P."/>
            <person name="Dorjee K."/>
            <person name="Dorris L."/>
            <person name="Duffey N."/>
            <person name="Dupes A."/>
            <person name="Elkins T."/>
            <person name="Engels R."/>
            <person name="Erickson J."/>
            <person name="Farina A."/>
            <person name="Faro S."/>
            <person name="Ferreira P."/>
            <person name="Fischer H."/>
            <person name="Fitzgerald M."/>
            <person name="Foley K."/>
            <person name="Gage D."/>
            <person name="Galagan J."/>
            <person name="Gearin G."/>
            <person name="Gnerre S."/>
            <person name="Gnirke A."/>
            <person name="Goyette A."/>
            <person name="Graham J."/>
            <person name="Grandbois E."/>
            <person name="Gyaltsen K."/>
            <person name="Hafez N."/>
            <person name="Hagopian D."/>
            <person name="Hagos B."/>
            <person name="Hall J."/>
            <person name="Hatcher B."/>
            <person name="Heller A."/>
            <person name="Higgins H."/>
            <person name="Honan T."/>
            <person name="Horn A."/>
            <person name="Houde N."/>
            <person name="Hughes L."/>
            <person name="Hulme W."/>
            <person name="Husby E."/>
            <person name="Iliev I."/>
            <person name="Jaffe D."/>
            <person name="Jones C."/>
            <person name="Kamal M."/>
            <person name="Kamat A."/>
            <person name="Kamvysselis M."/>
            <person name="Karlsson E."/>
            <person name="Kells C."/>
            <person name="Kieu A."/>
            <person name="Kisner P."/>
            <person name="Kodira C."/>
            <person name="Kulbokas E."/>
            <person name="Labutti K."/>
            <person name="Lama D."/>
            <person name="Landers T."/>
            <person name="Leger J."/>
            <person name="Levine S."/>
            <person name="Lewis D."/>
            <person name="Lewis T."/>
            <person name="Lindblad-toh K."/>
            <person name="Liu X."/>
            <person name="Lokyitsang T."/>
            <person name="Lokyitsang Y."/>
            <person name="Lucien O."/>
            <person name="Lui A."/>
            <person name="Ma L.J."/>
            <person name="Mabbitt R."/>
            <person name="Macdonald J."/>
            <person name="Maclean C."/>
            <person name="Major J."/>
            <person name="Manning J."/>
            <person name="Marabella R."/>
            <person name="Maru K."/>
            <person name="Matthews C."/>
            <person name="Mauceli E."/>
            <person name="Mccarthy M."/>
            <person name="Mcdonough S."/>
            <person name="Mcghee T."/>
            <person name="Meldrim J."/>
            <person name="Meneus L."/>
            <person name="Mesirov J."/>
            <person name="Mihalev A."/>
            <person name="Mihova T."/>
            <person name="Mikkelsen T."/>
            <person name="Mlenga V."/>
            <person name="Moru K."/>
            <person name="Mozes J."/>
            <person name="Mulrain L."/>
            <person name="Munson G."/>
            <person name="Naylor J."/>
            <person name="Newes C."/>
            <person name="Nguyen C."/>
            <person name="Nguyen N."/>
            <person name="Nguyen T."/>
            <person name="Nicol R."/>
            <person name="Nielsen C."/>
            <person name="Nizzari M."/>
            <person name="Norbu C."/>
            <person name="Norbu N."/>
            <person name="O'donnell P."/>
            <person name="Okoawo O."/>
            <person name="O'leary S."/>
            <person name="Omotosho B."/>
            <person name="O'neill K."/>
            <person name="Osman S."/>
            <person name="Parker S."/>
            <person name="Perrin D."/>
            <person name="Phunkhang P."/>
            <person name="Piqani B."/>
            <person name="Purcell S."/>
            <person name="Rachupka T."/>
            <person name="Ramasamy U."/>
            <person name="Rameau R."/>
            <person name="Ray V."/>
            <person name="Raymond C."/>
            <person name="Retta R."/>
            <person name="Richardson S."/>
            <person name="Rise C."/>
            <person name="Rodriguez J."/>
            <person name="Rogers J."/>
            <person name="Rogov P."/>
            <person name="Rutman M."/>
            <person name="Schupbach R."/>
            <person name="Seaman C."/>
            <person name="Settipalli S."/>
            <person name="Sharpe T."/>
            <person name="Sheridan J."/>
            <person name="Sherpa N."/>
            <person name="Shi J."/>
            <person name="Smirnov S."/>
            <person name="Smith C."/>
            <person name="Sougnez C."/>
            <person name="Spencer B."/>
            <person name="Stalker J."/>
            <person name="Stange-thomann N."/>
            <person name="Stavropoulos S."/>
            <person name="Stetson K."/>
            <person name="Stone C."/>
            <person name="Stone S."/>
            <person name="Stubbs M."/>
            <person name="Talamas J."/>
            <person name="Tchuinga P."/>
            <person name="Tenzing P."/>
            <person name="Tesfaye S."/>
            <person name="Theodore J."/>
            <person name="Thoulutsang Y."/>
            <person name="Topham K."/>
            <person name="Towey S."/>
            <person name="Tsamla T."/>
            <person name="Tsomo N."/>
            <person name="Vallee D."/>
            <person name="Vassiliev H."/>
            <person name="Venkataraman V."/>
            <person name="Vinson J."/>
            <person name="Vo A."/>
            <person name="Wade C."/>
            <person name="Wang S."/>
            <person name="Wangchuk T."/>
            <person name="Wangdi T."/>
            <person name="Whittaker C."/>
            <person name="Wilkinson J."/>
            <person name="Wu Y."/>
            <person name="Wyman D."/>
            <person name="Yadav S."/>
            <person name="Yang S."/>
            <person name="Yang X."/>
            <person name="Yeager S."/>
            <person name="Yee E."/>
            <person name="Young G."/>
            <person name="Zainoun J."/>
            <person name="Zembeck L."/>
            <person name="Zimmer A."/>
            <person name="Zody M."/>
            <person name="Lander E."/>
        </authorList>
    </citation>
    <scope>NUCLEOTIDE SEQUENCE [LARGE SCALE GENOMIC DNA]</scope>
</reference>
<evidence type="ECO:0000313" key="1">
    <source>
        <dbReference type="Ensembl" id="ENSCSAVP00000000005.1"/>
    </source>
</evidence>
<reference evidence="1" key="2">
    <citation type="submission" date="2025-08" db="UniProtKB">
        <authorList>
            <consortium name="Ensembl"/>
        </authorList>
    </citation>
    <scope>IDENTIFICATION</scope>
</reference>
<dbReference type="HOGENOM" id="CLU_1144797_0_0_1"/>
<organism evidence="1 2">
    <name type="scientific">Ciona savignyi</name>
    <name type="common">Pacific transparent sea squirt</name>
    <dbReference type="NCBI Taxonomy" id="51511"/>
    <lineage>
        <taxon>Eukaryota</taxon>
        <taxon>Metazoa</taxon>
        <taxon>Chordata</taxon>
        <taxon>Tunicata</taxon>
        <taxon>Ascidiacea</taxon>
        <taxon>Phlebobranchia</taxon>
        <taxon>Cionidae</taxon>
        <taxon>Ciona</taxon>
    </lineage>
</organism>
<dbReference type="PANTHER" id="PTHR34916:SF1">
    <property type="entry name" value="GI:13385330"/>
    <property type="match status" value="1"/>
</dbReference>
<name>H2Y3V7_CIOSA</name>
<reference evidence="1" key="3">
    <citation type="submission" date="2025-09" db="UniProtKB">
        <authorList>
            <consortium name="Ensembl"/>
        </authorList>
    </citation>
    <scope>IDENTIFICATION</scope>
</reference>
<dbReference type="PANTHER" id="PTHR34916">
    <property type="entry name" value="GI:13385330"/>
    <property type="match status" value="1"/>
</dbReference>
<dbReference type="InParanoid" id="H2Y3V7"/>
<accession>H2Y3V7</accession>
<protein>
    <submittedName>
        <fullName evidence="1">Uncharacterized protein</fullName>
    </submittedName>
</protein>
<sequence length="243" mass="27477">MDPMSLHTLMDAAVDGQRKDIYDYTFGHLNYARCGKTTSDDEPKLHWSASVRKKTPQGNPLRVKTEEVNKMTEALFDFSSGTTGAISNQTSNVLQEATSSVTIPPPPQEQLEKNLLEEMQRLIWKNSDSNLLSSPKYEEQSPRGIPKKVLPSIERSKKIVCEELKLPEIMLPVMDDSANIPPSMQVAASKQFEKKRFVTTYHAGVSLKDQFQKMMDFDRTVLKKPDTIERKVGDGHKAVEHLE</sequence>
<evidence type="ECO:0000313" key="2">
    <source>
        <dbReference type="Proteomes" id="UP000007875"/>
    </source>
</evidence>
<dbReference type="AlphaFoldDB" id="H2Y3V7"/>
<keyword evidence="2" id="KW-1185">Reference proteome</keyword>
<dbReference type="Ensembl" id="ENSCSAVT00000000005.1">
    <property type="protein sequence ID" value="ENSCSAVP00000000005.1"/>
    <property type="gene ID" value="ENSCSAVG00000000005.1"/>
</dbReference>